<accession>A0A009RR85</accession>
<comment type="caution">
    <text evidence="1">The sequence shown here is derived from an EMBL/GenBank/DDBJ whole genome shotgun (WGS) entry which is preliminary data.</text>
</comment>
<protein>
    <submittedName>
        <fullName evidence="1">Uncharacterized protein</fullName>
    </submittedName>
</protein>
<evidence type="ECO:0000313" key="2">
    <source>
        <dbReference type="Proteomes" id="UP000020735"/>
    </source>
</evidence>
<dbReference type="AlphaFoldDB" id="A0A009RR85"/>
<reference evidence="1 2" key="1">
    <citation type="submission" date="2014-02" db="EMBL/GenBank/DDBJ databases">
        <title>Comparative genomics and transcriptomics to identify genetic mechanisms underlying the emergence of carbapenem resistant Acinetobacter baumannii (CRAb).</title>
        <authorList>
            <person name="Harris A.D."/>
            <person name="Johnson K.J."/>
            <person name="George J."/>
            <person name="Shefchek K."/>
            <person name="Daugherty S.C."/>
            <person name="Parankush S."/>
            <person name="Sadzewicz L."/>
            <person name="Tallon L."/>
            <person name="Sengamalay N."/>
            <person name="Hazen T.H."/>
            <person name="Rasko D.A."/>
        </authorList>
    </citation>
    <scope>NUCLEOTIDE SEQUENCE [LARGE SCALE GENOMIC DNA]</scope>
    <source>
        <strain evidence="1 2">99063</strain>
    </source>
</reference>
<proteinExistence type="predicted"/>
<gene>
    <name evidence="1" type="ORF">J529_4534</name>
</gene>
<evidence type="ECO:0000313" key="1">
    <source>
        <dbReference type="EMBL" id="EXC36526.1"/>
    </source>
</evidence>
<dbReference type="EMBL" id="JEXJ01000307">
    <property type="protein sequence ID" value="EXC36526.1"/>
    <property type="molecule type" value="Genomic_DNA"/>
</dbReference>
<organism evidence="1 2">
    <name type="scientific">Acinetobacter baumannii 99063</name>
    <dbReference type="NCBI Taxonomy" id="1310630"/>
    <lineage>
        <taxon>Bacteria</taxon>
        <taxon>Pseudomonadati</taxon>
        <taxon>Pseudomonadota</taxon>
        <taxon>Gammaproteobacteria</taxon>
        <taxon>Moraxellales</taxon>
        <taxon>Moraxellaceae</taxon>
        <taxon>Acinetobacter</taxon>
        <taxon>Acinetobacter calcoaceticus/baumannii complex</taxon>
    </lineage>
</organism>
<dbReference type="Proteomes" id="UP000020735">
    <property type="component" value="Unassembled WGS sequence"/>
</dbReference>
<feature type="non-terminal residue" evidence="1">
    <location>
        <position position="34"/>
    </location>
</feature>
<name>A0A009RR85_ACIBA</name>
<sequence>MPVVYGLFNHRVHTNLPSNGLCHILYGTRHDGYT</sequence>